<sequence length="287" mass="32081">MPSPPHDALVQLFSDRPELVTEILRDLLHVELPATSIIQEEERTFNTRISDDIEPDLVFTLGPRQSPLHAIIVEVQQDNKKEARQLARYAAAAWLLLKCDVTVLVVCPNQSDADHYAKPVESGLNGYRFQPRVVGPRDIPAIIDPQEAAADLPLAVMSVMTQGRDRKVVEAFAAALNRASDEHATKYYEYAYSMSGHEIRQLLEEIMASTAWPVYSPFAREHFGRGREEGKAEEAAKSVLLVLGARGFDISDDIRTMITTCTDLAQLHTWLIRAATADTLQDLFSRT</sequence>
<proteinExistence type="predicted"/>
<dbReference type="Proteomes" id="UP001139648">
    <property type="component" value="Unassembled WGS sequence"/>
</dbReference>
<dbReference type="PANTHER" id="PTHR34613:SF1">
    <property type="entry name" value="SLL6017 PROTEIN"/>
    <property type="match status" value="1"/>
</dbReference>
<evidence type="ECO:0000313" key="1">
    <source>
        <dbReference type="EMBL" id="MCP2360345.1"/>
    </source>
</evidence>
<reference evidence="1" key="1">
    <citation type="submission" date="2022-06" db="EMBL/GenBank/DDBJ databases">
        <title>Sequencing the genomes of 1000 actinobacteria strains.</title>
        <authorList>
            <person name="Klenk H.-P."/>
        </authorList>
    </citation>
    <scope>NUCLEOTIDE SEQUENCE</scope>
    <source>
        <strain evidence="1">DSM 46694</strain>
    </source>
</reference>
<accession>A0A9X2GM86</accession>
<dbReference type="AlphaFoldDB" id="A0A9X2GM86"/>
<evidence type="ECO:0000313" key="2">
    <source>
        <dbReference type="Proteomes" id="UP001139648"/>
    </source>
</evidence>
<gene>
    <name evidence="1" type="ORF">HD597_007365</name>
</gene>
<dbReference type="RefSeq" id="WP_253748178.1">
    <property type="nucleotide sequence ID" value="NZ_BAABKA010000108.1"/>
</dbReference>
<dbReference type="EMBL" id="JAMZEB010000002">
    <property type="protein sequence ID" value="MCP2360345.1"/>
    <property type="molecule type" value="Genomic_DNA"/>
</dbReference>
<comment type="caution">
    <text evidence="1">The sequence shown here is derived from an EMBL/GenBank/DDBJ whole genome shotgun (WGS) entry which is preliminary data.</text>
</comment>
<protein>
    <submittedName>
        <fullName evidence="1">Uncharacterized protein</fullName>
    </submittedName>
</protein>
<organism evidence="1 2">
    <name type="scientific">Nonomuraea thailandensis</name>
    <dbReference type="NCBI Taxonomy" id="1188745"/>
    <lineage>
        <taxon>Bacteria</taxon>
        <taxon>Bacillati</taxon>
        <taxon>Actinomycetota</taxon>
        <taxon>Actinomycetes</taxon>
        <taxon>Streptosporangiales</taxon>
        <taxon>Streptosporangiaceae</taxon>
        <taxon>Nonomuraea</taxon>
    </lineage>
</organism>
<dbReference type="PANTHER" id="PTHR34613">
    <property type="entry name" value="SLL0800 PROTEIN"/>
    <property type="match status" value="1"/>
</dbReference>
<name>A0A9X2GM86_9ACTN</name>
<keyword evidence="2" id="KW-1185">Reference proteome</keyword>